<evidence type="ECO:0000313" key="2">
    <source>
        <dbReference type="EMBL" id="RPD54933.1"/>
    </source>
</evidence>
<name>A0A5C2RTE7_9APHY</name>
<accession>A0A5C2RTE7</accession>
<protein>
    <submittedName>
        <fullName evidence="2">Uncharacterized protein</fullName>
    </submittedName>
</protein>
<dbReference type="OrthoDB" id="8922241at2759"/>
<dbReference type="AlphaFoldDB" id="A0A5C2RTE7"/>
<organism evidence="2 3">
    <name type="scientific">Lentinus tigrinus ALCF2SS1-6</name>
    <dbReference type="NCBI Taxonomy" id="1328759"/>
    <lineage>
        <taxon>Eukaryota</taxon>
        <taxon>Fungi</taxon>
        <taxon>Dikarya</taxon>
        <taxon>Basidiomycota</taxon>
        <taxon>Agaricomycotina</taxon>
        <taxon>Agaricomycetes</taxon>
        <taxon>Polyporales</taxon>
        <taxon>Polyporaceae</taxon>
        <taxon>Lentinus</taxon>
    </lineage>
</organism>
<dbReference type="EMBL" id="ML122300">
    <property type="protein sequence ID" value="RPD54933.1"/>
    <property type="molecule type" value="Genomic_DNA"/>
</dbReference>
<evidence type="ECO:0000313" key="3">
    <source>
        <dbReference type="Proteomes" id="UP000313359"/>
    </source>
</evidence>
<dbReference type="Proteomes" id="UP000313359">
    <property type="component" value="Unassembled WGS sequence"/>
</dbReference>
<keyword evidence="3" id="KW-1185">Reference proteome</keyword>
<feature type="region of interest" description="Disordered" evidence="1">
    <location>
        <begin position="141"/>
        <end position="199"/>
    </location>
</feature>
<feature type="compositionally biased region" description="Low complexity" evidence="1">
    <location>
        <begin position="159"/>
        <end position="170"/>
    </location>
</feature>
<gene>
    <name evidence="2" type="ORF">L227DRAFT_615771</name>
</gene>
<evidence type="ECO:0000256" key="1">
    <source>
        <dbReference type="SAM" id="MobiDB-lite"/>
    </source>
</evidence>
<reference evidence="2" key="1">
    <citation type="journal article" date="2018" name="Genome Biol. Evol.">
        <title>Genomics and development of Lentinus tigrinus, a white-rot wood-decaying mushroom with dimorphic fruiting bodies.</title>
        <authorList>
            <person name="Wu B."/>
            <person name="Xu Z."/>
            <person name="Knudson A."/>
            <person name="Carlson A."/>
            <person name="Chen N."/>
            <person name="Kovaka S."/>
            <person name="LaButti K."/>
            <person name="Lipzen A."/>
            <person name="Pennachio C."/>
            <person name="Riley R."/>
            <person name="Schakwitz W."/>
            <person name="Umezawa K."/>
            <person name="Ohm R.A."/>
            <person name="Grigoriev I.V."/>
            <person name="Nagy L.G."/>
            <person name="Gibbons J."/>
            <person name="Hibbett D."/>
        </authorList>
    </citation>
    <scope>NUCLEOTIDE SEQUENCE [LARGE SCALE GENOMIC DNA]</scope>
    <source>
        <strain evidence="2">ALCF2SS1-6</strain>
    </source>
</reference>
<proteinExistence type="predicted"/>
<dbReference type="STRING" id="1328759.A0A5C2RTE7"/>
<sequence length="332" mass="36127">MFEYAQAADSDYPGPQYACQVAGRGEKRSYAPSYAGYMGIDEELMANYLLFEFPNSSIASCNATAQSAPATLSSTSYAAYPIPPNPNSSPYATVSTQQYTLANSQNYDAYQGNAVGTVNQDVPYPDPTHIYPPAQATFVDPASLFGSGHQEPSLDPARSDPTLSASSSSSRTRHSSSRTSTSSSPYPYPSPSPDSELSRPDLITCKRRNLAVAPSEALPPSAAPHSKWQCPYCPHFQHNRRSPDFKRHLATHTRPEDKALWVCCGVPLLEASACGVPEKVQRGELFEFEGVFMVGGCRKTFSRRDAYGRHLARETGRCFGDAHGLYQPGNRG</sequence>